<evidence type="ECO:0000256" key="14">
    <source>
        <dbReference type="SAM" id="Phobius"/>
    </source>
</evidence>
<evidence type="ECO:0000256" key="1">
    <source>
        <dbReference type="ARBA" id="ARBA00000085"/>
    </source>
</evidence>
<dbReference type="PRINTS" id="PR00344">
    <property type="entry name" value="BCTRLSENSOR"/>
</dbReference>
<feature type="transmembrane region" description="Helical" evidence="14">
    <location>
        <begin position="37"/>
        <end position="57"/>
    </location>
</feature>
<dbReference type="InterPro" id="IPR004358">
    <property type="entry name" value="Sig_transdc_His_kin-like_C"/>
</dbReference>
<name>A0A1H3RIV2_9BACI</name>
<evidence type="ECO:0000313" key="16">
    <source>
        <dbReference type="EMBL" id="SDZ25533.1"/>
    </source>
</evidence>
<evidence type="ECO:0000256" key="7">
    <source>
        <dbReference type="ARBA" id="ARBA00022692"/>
    </source>
</evidence>
<dbReference type="GO" id="GO:0004721">
    <property type="term" value="F:phosphoprotein phosphatase activity"/>
    <property type="evidence" value="ECO:0007669"/>
    <property type="project" value="TreeGrafter"/>
</dbReference>
<dbReference type="InterPro" id="IPR005467">
    <property type="entry name" value="His_kinase_dom"/>
</dbReference>
<dbReference type="InterPro" id="IPR003661">
    <property type="entry name" value="HisK_dim/P_dom"/>
</dbReference>
<evidence type="ECO:0000259" key="15">
    <source>
        <dbReference type="PROSITE" id="PS50109"/>
    </source>
</evidence>
<dbReference type="STRING" id="1503961.SAMN05421736_108122"/>
<dbReference type="GO" id="GO:0005524">
    <property type="term" value="F:ATP binding"/>
    <property type="evidence" value="ECO:0007669"/>
    <property type="project" value="UniProtKB-KW"/>
</dbReference>
<dbReference type="PANTHER" id="PTHR45453:SF2">
    <property type="entry name" value="HISTIDINE KINASE"/>
    <property type="match status" value="1"/>
</dbReference>
<keyword evidence="12" id="KW-0902">Two-component regulatory system</keyword>
<keyword evidence="7 14" id="KW-0812">Transmembrane</keyword>
<dbReference type="InterPro" id="IPR050351">
    <property type="entry name" value="BphY/WalK/GraS-like"/>
</dbReference>
<feature type="transmembrane region" description="Helical" evidence="14">
    <location>
        <begin position="12"/>
        <end position="31"/>
    </location>
</feature>
<keyword evidence="11 14" id="KW-1133">Transmembrane helix</keyword>
<proteinExistence type="predicted"/>
<keyword evidence="13 14" id="KW-0472">Membrane</keyword>
<dbReference type="InterPro" id="IPR003594">
    <property type="entry name" value="HATPase_dom"/>
</dbReference>
<keyword evidence="5" id="KW-0597">Phosphoprotein</keyword>
<reference evidence="17" key="1">
    <citation type="submission" date="2016-10" db="EMBL/GenBank/DDBJ databases">
        <authorList>
            <person name="Varghese N."/>
            <person name="Submissions S."/>
        </authorList>
    </citation>
    <scope>NUCLEOTIDE SEQUENCE [LARGE SCALE GENOMIC DNA]</scope>
    <source>
        <strain evidence="17">SP</strain>
    </source>
</reference>
<evidence type="ECO:0000256" key="11">
    <source>
        <dbReference type="ARBA" id="ARBA00022989"/>
    </source>
</evidence>
<sequence>MIKAYFIERRSWILFYVFLHGLTIFIAYLDAAIPLRSVLYIVLLSLMVFTVFVIVRCRKETAFYQRLEEWETDIGLTTLPEGESPLEKIIEEKIASQTRLLLEKASLNQQSLEQEKDELLSWIHEMKTPLTAMHLIIDRLEDETTKAQLTYEWLRIHLLLDKQLHQKRIPFIENDLYFEAIDIEAMLYKEIKELQSWCIQKGIGFDIQLQVTEVVSDYKWLSFIIRQLLSNAVKYSNASDIVVTSRSQDDQTIIDVKDSGRGIDSKDISRIFEKGFTSTAKERENTATGMGLYLAKKAAQPLLIHIDVQSQAGAGTTFTLIFPRKNEFANMLRGCAKNKFYF</sequence>
<evidence type="ECO:0000256" key="4">
    <source>
        <dbReference type="ARBA" id="ARBA00022475"/>
    </source>
</evidence>
<evidence type="ECO:0000256" key="12">
    <source>
        <dbReference type="ARBA" id="ARBA00023012"/>
    </source>
</evidence>
<dbReference type="GO" id="GO:0005886">
    <property type="term" value="C:plasma membrane"/>
    <property type="evidence" value="ECO:0007669"/>
    <property type="project" value="UniProtKB-SubCell"/>
</dbReference>
<dbReference type="Proteomes" id="UP000198935">
    <property type="component" value="Unassembled WGS sequence"/>
</dbReference>
<dbReference type="CDD" id="cd00082">
    <property type="entry name" value="HisKA"/>
    <property type="match status" value="1"/>
</dbReference>
<keyword evidence="4" id="KW-1003">Cell membrane</keyword>
<evidence type="ECO:0000256" key="8">
    <source>
        <dbReference type="ARBA" id="ARBA00022741"/>
    </source>
</evidence>
<dbReference type="GO" id="GO:0000155">
    <property type="term" value="F:phosphorelay sensor kinase activity"/>
    <property type="evidence" value="ECO:0007669"/>
    <property type="project" value="InterPro"/>
</dbReference>
<organism evidence="16 17">
    <name type="scientific">Evansella caseinilytica</name>
    <dbReference type="NCBI Taxonomy" id="1503961"/>
    <lineage>
        <taxon>Bacteria</taxon>
        <taxon>Bacillati</taxon>
        <taxon>Bacillota</taxon>
        <taxon>Bacilli</taxon>
        <taxon>Bacillales</taxon>
        <taxon>Bacillaceae</taxon>
        <taxon>Evansella</taxon>
    </lineage>
</organism>
<dbReference type="AlphaFoldDB" id="A0A1H3RIV2"/>
<dbReference type="InterPro" id="IPR036890">
    <property type="entry name" value="HATPase_C_sf"/>
</dbReference>
<dbReference type="SMART" id="SM00387">
    <property type="entry name" value="HATPase_c"/>
    <property type="match status" value="1"/>
</dbReference>
<dbReference type="OrthoDB" id="9780487at2"/>
<gene>
    <name evidence="16" type="ORF">SAMN05421736_108122</name>
</gene>
<evidence type="ECO:0000256" key="10">
    <source>
        <dbReference type="ARBA" id="ARBA00022840"/>
    </source>
</evidence>
<evidence type="ECO:0000256" key="2">
    <source>
        <dbReference type="ARBA" id="ARBA00004651"/>
    </source>
</evidence>
<dbReference type="SUPFAM" id="SSF55874">
    <property type="entry name" value="ATPase domain of HSP90 chaperone/DNA topoisomerase II/histidine kinase"/>
    <property type="match status" value="1"/>
</dbReference>
<keyword evidence="6" id="KW-0808">Transferase</keyword>
<evidence type="ECO:0000256" key="13">
    <source>
        <dbReference type="ARBA" id="ARBA00023136"/>
    </source>
</evidence>
<keyword evidence="8" id="KW-0547">Nucleotide-binding</keyword>
<evidence type="ECO:0000256" key="6">
    <source>
        <dbReference type="ARBA" id="ARBA00022679"/>
    </source>
</evidence>
<dbReference type="EC" id="2.7.13.3" evidence="3"/>
<dbReference type="Gene3D" id="3.30.565.10">
    <property type="entry name" value="Histidine kinase-like ATPase, C-terminal domain"/>
    <property type="match status" value="1"/>
</dbReference>
<evidence type="ECO:0000256" key="5">
    <source>
        <dbReference type="ARBA" id="ARBA00022553"/>
    </source>
</evidence>
<evidence type="ECO:0000256" key="9">
    <source>
        <dbReference type="ARBA" id="ARBA00022777"/>
    </source>
</evidence>
<accession>A0A1H3RIV2</accession>
<feature type="domain" description="Histidine kinase" evidence="15">
    <location>
        <begin position="121"/>
        <end position="326"/>
    </location>
</feature>
<keyword evidence="10" id="KW-0067">ATP-binding</keyword>
<keyword evidence="9 16" id="KW-0418">Kinase</keyword>
<evidence type="ECO:0000313" key="17">
    <source>
        <dbReference type="Proteomes" id="UP000198935"/>
    </source>
</evidence>
<keyword evidence="17" id="KW-1185">Reference proteome</keyword>
<dbReference type="PANTHER" id="PTHR45453">
    <property type="entry name" value="PHOSPHATE REGULON SENSOR PROTEIN PHOR"/>
    <property type="match status" value="1"/>
</dbReference>
<comment type="subcellular location">
    <subcellularLocation>
        <location evidence="2">Cell membrane</location>
        <topology evidence="2">Multi-pass membrane protein</topology>
    </subcellularLocation>
</comment>
<dbReference type="Pfam" id="PF02518">
    <property type="entry name" value="HATPase_c"/>
    <property type="match status" value="1"/>
</dbReference>
<comment type="catalytic activity">
    <reaction evidence="1">
        <text>ATP + protein L-histidine = ADP + protein N-phospho-L-histidine.</text>
        <dbReference type="EC" id="2.7.13.3"/>
    </reaction>
</comment>
<dbReference type="GO" id="GO:0016036">
    <property type="term" value="P:cellular response to phosphate starvation"/>
    <property type="evidence" value="ECO:0007669"/>
    <property type="project" value="TreeGrafter"/>
</dbReference>
<evidence type="ECO:0000256" key="3">
    <source>
        <dbReference type="ARBA" id="ARBA00012438"/>
    </source>
</evidence>
<dbReference type="EMBL" id="FNPI01000008">
    <property type="protein sequence ID" value="SDZ25533.1"/>
    <property type="molecule type" value="Genomic_DNA"/>
</dbReference>
<protein>
    <recommendedName>
        <fullName evidence="3">histidine kinase</fullName>
        <ecNumber evidence="3">2.7.13.3</ecNumber>
    </recommendedName>
</protein>
<dbReference type="PROSITE" id="PS50109">
    <property type="entry name" value="HIS_KIN"/>
    <property type="match status" value="1"/>
</dbReference>